<feature type="non-terminal residue" evidence="2">
    <location>
        <position position="794"/>
    </location>
</feature>
<keyword evidence="3" id="KW-1185">Reference proteome</keyword>
<dbReference type="EMBL" id="CAUYUJ010021281">
    <property type="protein sequence ID" value="CAK0903733.1"/>
    <property type="molecule type" value="Genomic_DNA"/>
</dbReference>
<evidence type="ECO:0000313" key="3">
    <source>
        <dbReference type="Proteomes" id="UP001189429"/>
    </source>
</evidence>
<sequence>EDVFTMCAEDAGVFVDCFSYMGVAQAAEECADPVFKEKWDRAKKARAQPDSVDLVKQTVQQSRSYTVKVYRKWTAMSTSECVSIFGKQPLKEDVKNLPTIRIPCDTDPVGPHELVYLFTWEVNSPLRTVEVGFTIDSDAATIAMDVGMQFYAEQTKQQVSDDFDSLVKKDFHTIREFSETADLPLKAVEKACAVANLPVAAVGNSGASSRCSPVQSPGPGCGNILFTPSPDQSRVGESLVSAGSGQPNHVQKVGLQQLGSAGSAAGGKSRAPSLKGIPDDVGDSAGLTGGGEGDDITDSATTYIKKLSLVGAMLLEKQRLSYHRAKGRIEGWEKNPSMEDQSKRLKKHMANWVLAESLNPTNLKDLSKSECEKAFEKLSAIVKIPGAVMCTLWEKSYKQIFTQTGVTSEDEKITTLLAYSWPWNVPALAHEKSCATFEDAFDIKDPRLMFVDAASFDEKMALFKAQFLKGLLCAHISKGGESANAVMRVCITLQEWVTRTMGENAVNDVREINNIDNPVGIAKSIAPSVSDVGFYSDRIQLVMMSAAKFQEAISAGGGHKHEFWGELTEILKMLPTVIFAIPAEFKVQIRADVLGEVKEVAGGDPMQTAGVHAAFASAFGAATTAKGAHEKLSEIEGLVRSNSLQTLPDELVETIVAGLDGLCDAALDVFPDADVDRIGGVVDDACQSLGRDGEPVVQKVMHALVTARSIDTQLKALGAATTGMEQTSEKVEPVLVNTLQFLMGELTEHHSDLCKQDDHKRHVQRLDDVMKQAEGRLQWAGSLTMKNNKLELAG</sequence>
<gene>
    <name evidence="2" type="ORF">PCOR1329_LOCUS79953</name>
</gene>
<feature type="non-terminal residue" evidence="2">
    <location>
        <position position="1"/>
    </location>
</feature>
<feature type="compositionally biased region" description="Low complexity" evidence="1">
    <location>
        <begin position="259"/>
        <end position="273"/>
    </location>
</feature>
<organism evidence="2 3">
    <name type="scientific">Prorocentrum cordatum</name>
    <dbReference type="NCBI Taxonomy" id="2364126"/>
    <lineage>
        <taxon>Eukaryota</taxon>
        <taxon>Sar</taxon>
        <taxon>Alveolata</taxon>
        <taxon>Dinophyceae</taxon>
        <taxon>Prorocentrales</taxon>
        <taxon>Prorocentraceae</taxon>
        <taxon>Prorocentrum</taxon>
    </lineage>
</organism>
<name>A0ABN9XZL1_9DINO</name>
<proteinExistence type="predicted"/>
<evidence type="ECO:0000313" key="2">
    <source>
        <dbReference type="EMBL" id="CAK0903733.1"/>
    </source>
</evidence>
<evidence type="ECO:0000256" key="1">
    <source>
        <dbReference type="SAM" id="MobiDB-lite"/>
    </source>
</evidence>
<reference evidence="2" key="1">
    <citation type="submission" date="2023-10" db="EMBL/GenBank/DDBJ databases">
        <authorList>
            <person name="Chen Y."/>
            <person name="Shah S."/>
            <person name="Dougan E. K."/>
            <person name="Thang M."/>
            <person name="Chan C."/>
        </authorList>
    </citation>
    <scope>NUCLEOTIDE SEQUENCE [LARGE SCALE GENOMIC DNA]</scope>
</reference>
<comment type="caution">
    <text evidence="2">The sequence shown here is derived from an EMBL/GenBank/DDBJ whole genome shotgun (WGS) entry which is preliminary data.</text>
</comment>
<dbReference type="Proteomes" id="UP001189429">
    <property type="component" value="Unassembled WGS sequence"/>
</dbReference>
<feature type="region of interest" description="Disordered" evidence="1">
    <location>
        <begin position="259"/>
        <end position="295"/>
    </location>
</feature>
<accession>A0ABN9XZL1</accession>
<protein>
    <submittedName>
        <fullName evidence="2">Uncharacterized protein</fullName>
    </submittedName>
</protein>